<keyword evidence="6" id="KW-1185">Reference proteome</keyword>
<accession>A0A176VNS2</accession>
<sequence>MADAGALEALVARLERVASLLEGRLETSPALAKKPDVSSRSISALDLVKENAKVDSADGAISPSVAAFDELLKTKLTRVKAAAVKIGGSVLKATEVLESAFAAERNIVLAFSQCKEPNSAGLQNLVKPLGEAIQKAHALTEGKRTDAFNHQKVIAESLSTLSWVVYTGKDCGLSLPGPHVDESWPAAEFYNNKVLVEYKTKDPNHVEWAKAVKDLYIPGLRDYVKKFHTTGPAWNAKGIDVSQFGMAATKAPTAAPSAPPSAPRAPPPPPPPGPPPPPPPPPPPSGLASSSSGPAAPAPAASMSEVFKELSKGEAVTAGLRKVTDDMKTKNRADRTGAVPAISKSEKEAAVAPVKAVVKKPVFELQLGRKWVIEHQVGNKQLNIDDTNPRQSVYVFGCKDSIIHVKGKVNNITVDKSVKTALVFSDVVAACEIVNCTSVEVQCQGSAPTIAIDNTNGCQLYLSANSLHASITTAKSSEVNIMVPGATPEADLVEHALPEQFLNEFKDGQFITTPVSHSGG</sequence>
<feature type="compositionally biased region" description="Low complexity" evidence="2">
    <location>
        <begin position="286"/>
        <end position="302"/>
    </location>
</feature>
<comment type="similarity">
    <text evidence="1">Belongs to the CAP family.</text>
</comment>
<evidence type="ECO:0000256" key="1">
    <source>
        <dbReference type="ARBA" id="ARBA00007659"/>
    </source>
</evidence>
<dbReference type="InterPro" id="IPR053950">
    <property type="entry name" value="CAP_N"/>
</dbReference>
<feature type="compositionally biased region" description="Pro residues" evidence="2">
    <location>
        <begin position="257"/>
        <end position="285"/>
    </location>
</feature>
<dbReference type="SMART" id="SM00673">
    <property type="entry name" value="CARP"/>
    <property type="match status" value="2"/>
</dbReference>
<dbReference type="Proteomes" id="UP000077202">
    <property type="component" value="Unassembled WGS sequence"/>
</dbReference>
<dbReference type="SUPFAM" id="SSF69340">
    <property type="entry name" value="C-terminal domain of adenylylcyclase associated protein"/>
    <property type="match status" value="1"/>
</dbReference>
<gene>
    <name evidence="5" type="ORF">AXG93_613s1030</name>
    <name evidence="4" type="ORF">Mp_7g03950</name>
</gene>
<dbReference type="Gene3D" id="2.160.20.70">
    <property type="match status" value="1"/>
</dbReference>
<dbReference type="SUPFAM" id="SSF101278">
    <property type="entry name" value="N-terminal domain of adenylylcyclase associated protein, CAP"/>
    <property type="match status" value="1"/>
</dbReference>
<dbReference type="GO" id="GO:0019933">
    <property type="term" value="P:cAMP-mediated signaling"/>
    <property type="evidence" value="ECO:0007669"/>
    <property type="project" value="TreeGrafter"/>
</dbReference>
<dbReference type="InterPro" id="IPR013912">
    <property type="entry name" value="Adenylate_cyclase-assoc_CAP_C"/>
</dbReference>
<dbReference type="InterPro" id="IPR036223">
    <property type="entry name" value="CAP_C_sf"/>
</dbReference>
<feature type="region of interest" description="Disordered" evidence="2">
    <location>
        <begin position="250"/>
        <end position="303"/>
    </location>
</feature>
<dbReference type="Pfam" id="PF21938">
    <property type="entry name" value="CAP_N"/>
    <property type="match status" value="1"/>
</dbReference>
<feature type="domain" description="C-CAP/cofactor C-like" evidence="3">
    <location>
        <begin position="360"/>
        <end position="497"/>
    </location>
</feature>
<proteinExistence type="inferred from homology"/>
<dbReference type="EMBL" id="LVLJ01003426">
    <property type="protein sequence ID" value="OAE21466.1"/>
    <property type="molecule type" value="Genomic_DNA"/>
</dbReference>
<dbReference type="Proteomes" id="UP001162541">
    <property type="component" value="Chromosome 7"/>
</dbReference>
<reference evidence="5 6" key="1">
    <citation type="submission" date="2016-03" db="EMBL/GenBank/DDBJ databases">
        <title>Mechanisms controlling the formation of the plant cell surface in tip-growing cells are functionally conserved among land plants.</title>
        <authorList>
            <person name="Honkanen S."/>
            <person name="Jones V.A."/>
            <person name="Morieri G."/>
            <person name="Champion C."/>
            <person name="Hetherington A.J."/>
            <person name="Kelly S."/>
            <person name="Saint-Marcoux D."/>
            <person name="Proust H."/>
            <person name="Prescott H."/>
            <person name="Dolan L."/>
        </authorList>
    </citation>
    <scope>NUCLEOTIDE SEQUENCE [LARGE SCALE GENOMIC DNA]</scope>
    <source>
        <strain evidence="6">cv. Tak-1 and cv. Tak-2</strain>
        <tissue evidence="5">Whole gametophyte</tissue>
    </source>
</reference>
<name>A0A176VNS2_MARPO</name>
<dbReference type="InterPro" id="IPR001837">
    <property type="entry name" value="Adenylate_cyclase-assoc_CAP"/>
</dbReference>
<evidence type="ECO:0000256" key="2">
    <source>
        <dbReference type="SAM" id="MobiDB-lite"/>
    </source>
</evidence>
<dbReference type="EMBL" id="AP019872">
    <property type="protein sequence ID" value="BBN16161.1"/>
    <property type="molecule type" value="Genomic_DNA"/>
</dbReference>
<dbReference type="InterPro" id="IPR036222">
    <property type="entry name" value="CAP_N_sf"/>
</dbReference>
<evidence type="ECO:0000313" key="4">
    <source>
        <dbReference type="EMBL" id="BBN16161.1"/>
    </source>
</evidence>
<evidence type="ECO:0000313" key="7">
    <source>
        <dbReference type="Proteomes" id="UP001162541"/>
    </source>
</evidence>
<dbReference type="PANTHER" id="PTHR10652">
    <property type="entry name" value="ADENYLYL CYCLASE-ASSOCIATED PROTEIN"/>
    <property type="match status" value="1"/>
</dbReference>
<dbReference type="GO" id="GO:0003779">
    <property type="term" value="F:actin binding"/>
    <property type="evidence" value="ECO:0007669"/>
    <property type="project" value="InterPro"/>
</dbReference>
<dbReference type="FunFam" id="2.160.20.70:FF:000006">
    <property type="entry name" value="Adenylyl cyclase-associated protein"/>
    <property type="match status" value="1"/>
</dbReference>
<protein>
    <recommendedName>
        <fullName evidence="3">C-CAP/cofactor C-like domain-containing protein</fullName>
    </recommendedName>
</protein>
<dbReference type="GO" id="GO:0008179">
    <property type="term" value="F:adenylate cyclase binding"/>
    <property type="evidence" value="ECO:0007669"/>
    <property type="project" value="TreeGrafter"/>
</dbReference>
<dbReference type="PROSITE" id="PS51329">
    <property type="entry name" value="C_CAP_COFACTOR_C"/>
    <property type="match status" value="1"/>
</dbReference>
<dbReference type="GO" id="GO:0007015">
    <property type="term" value="P:actin filament organization"/>
    <property type="evidence" value="ECO:0007669"/>
    <property type="project" value="TreeGrafter"/>
</dbReference>
<dbReference type="GO" id="GO:0005737">
    <property type="term" value="C:cytoplasm"/>
    <property type="evidence" value="ECO:0007669"/>
    <property type="project" value="TreeGrafter"/>
</dbReference>
<dbReference type="InterPro" id="IPR006599">
    <property type="entry name" value="CARP_motif"/>
</dbReference>
<dbReference type="Pfam" id="PF08603">
    <property type="entry name" value="CAP_C"/>
    <property type="match status" value="1"/>
</dbReference>
<evidence type="ECO:0000313" key="5">
    <source>
        <dbReference type="EMBL" id="OAE21466.1"/>
    </source>
</evidence>
<dbReference type="AlphaFoldDB" id="A0A176VNS2"/>
<dbReference type="PANTHER" id="PTHR10652:SF0">
    <property type="entry name" value="ADENYLYL CYCLASE-ASSOCIATED PROTEIN"/>
    <property type="match status" value="1"/>
</dbReference>
<dbReference type="InterPro" id="IPR016098">
    <property type="entry name" value="CAP/MinC_C"/>
</dbReference>
<reference evidence="4" key="2">
    <citation type="journal article" date="2019" name="Curr. Biol.">
        <title>Chromatin organization in early land plants reveals an ancestral association between H3K27me3, transposons, and constitutive heterochromatin.</title>
        <authorList>
            <person name="Montgomery S.A."/>
            <person name="Tanizawa Y."/>
            <person name="Galik B."/>
            <person name="Wang N."/>
            <person name="Ito T."/>
            <person name="Mochizuki T."/>
            <person name="Akimcheva S."/>
            <person name="Bowman J."/>
            <person name="Cognat V."/>
            <person name="Drouard L."/>
            <person name="Ekker H."/>
            <person name="Houng S."/>
            <person name="Kohchi T."/>
            <person name="Lin S."/>
            <person name="Liu L.D."/>
            <person name="Nakamura Y."/>
            <person name="Valeeva L.R."/>
            <person name="Shakirov E.V."/>
            <person name="Shippen D.E."/>
            <person name="Wei W."/>
            <person name="Yagura M."/>
            <person name="Yamaoka S."/>
            <person name="Yamato K.T."/>
            <person name="Liu C."/>
            <person name="Berger F."/>
        </authorList>
    </citation>
    <scope>NUCLEOTIDE SEQUENCE [LARGE SCALE GENOMIC DNA]</scope>
    <source>
        <strain evidence="4">Tak-1</strain>
    </source>
</reference>
<dbReference type="InterPro" id="IPR017901">
    <property type="entry name" value="C-CAP_CF_C-like"/>
</dbReference>
<evidence type="ECO:0000313" key="6">
    <source>
        <dbReference type="Proteomes" id="UP000077202"/>
    </source>
</evidence>
<reference evidence="7" key="3">
    <citation type="journal article" date="2020" name="Curr. Biol.">
        <title>Chromatin organization in early land plants reveals an ancestral association between H3K27me3, transposons, and constitutive heterochromatin.</title>
        <authorList>
            <person name="Montgomery S.A."/>
            <person name="Tanizawa Y."/>
            <person name="Galik B."/>
            <person name="Wang N."/>
            <person name="Ito T."/>
            <person name="Mochizuki T."/>
            <person name="Akimcheva S."/>
            <person name="Bowman J.L."/>
            <person name="Cognat V."/>
            <person name="Marechal-Drouard L."/>
            <person name="Ekker H."/>
            <person name="Hong S.F."/>
            <person name="Kohchi T."/>
            <person name="Lin S.S."/>
            <person name="Liu L.D."/>
            <person name="Nakamura Y."/>
            <person name="Valeeva L.R."/>
            <person name="Shakirov E.V."/>
            <person name="Shippen D.E."/>
            <person name="Wei W.L."/>
            <person name="Yagura M."/>
            <person name="Yamaoka S."/>
            <person name="Yamato K.T."/>
            <person name="Liu C."/>
            <person name="Berger F."/>
        </authorList>
    </citation>
    <scope>NUCLEOTIDE SEQUENCE [LARGE SCALE GENOMIC DNA]</scope>
    <source>
        <strain evidence="7">Tak-1</strain>
    </source>
</reference>
<dbReference type="FunFam" id="1.25.40.330:FF:000001">
    <property type="entry name" value="Adenylyl cyclase-associated protein"/>
    <property type="match status" value="1"/>
</dbReference>
<organism evidence="5 6">
    <name type="scientific">Marchantia polymorpha subsp. ruderalis</name>
    <dbReference type="NCBI Taxonomy" id="1480154"/>
    <lineage>
        <taxon>Eukaryota</taxon>
        <taxon>Viridiplantae</taxon>
        <taxon>Streptophyta</taxon>
        <taxon>Embryophyta</taxon>
        <taxon>Marchantiophyta</taxon>
        <taxon>Marchantiopsida</taxon>
        <taxon>Marchantiidae</taxon>
        <taxon>Marchantiales</taxon>
        <taxon>Marchantiaceae</taxon>
        <taxon>Marchantia</taxon>
    </lineage>
</organism>
<dbReference type="Gene3D" id="1.25.40.330">
    <property type="entry name" value="Adenylate cyclase-associated CAP, N-terminal domain"/>
    <property type="match status" value="1"/>
</dbReference>
<evidence type="ECO:0000259" key="3">
    <source>
        <dbReference type="PROSITE" id="PS51329"/>
    </source>
</evidence>